<dbReference type="AlphaFoldDB" id="A0A1W9S0M3"/>
<dbReference type="NCBIfam" id="TIGR00634">
    <property type="entry name" value="recN"/>
    <property type="match status" value="1"/>
</dbReference>
<evidence type="ECO:0000256" key="8">
    <source>
        <dbReference type="ARBA" id="ARBA00033408"/>
    </source>
</evidence>
<keyword evidence="10" id="KW-0175">Coiled coil</keyword>
<dbReference type="Gene3D" id="3.40.50.300">
    <property type="entry name" value="P-loop containing nucleotide triphosphate hydrolases"/>
    <property type="match status" value="2"/>
</dbReference>
<evidence type="ECO:0000259" key="11">
    <source>
        <dbReference type="Pfam" id="PF02463"/>
    </source>
</evidence>
<evidence type="ECO:0000313" key="12">
    <source>
        <dbReference type="EMBL" id="OQX90398.1"/>
    </source>
</evidence>
<keyword evidence="5 9" id="KW-0227">DNA damage</keyword>
<dbReference type="InterPro" id="IPR027417">
    <property type="entry name" value="P-loop_NTPase"/>
</dbReference>
<feature type="coiled-coil region" evidence="10">
    <location>
        <begin position="311"/>
        <end position="345"/>
    </location>
</feature>
<reference evidence="13" key="1">
    <citation type="submission" date="2017-03" db="EMBL/GenBank/DDBJ databases">
        <title>Novel pathways for hydrocarbon cycling and metabolic interdependencies in hydrothermal sediment communities.</title>
        <authorList>
            <person name="Dombrowski N."/>
            <person name="Seitz K."/>
            <person name="Teske A."/>
            <person name="Baker B."/>
        </authorList>
    </citation>
    <scope>NUCLEOTIDE SEQUENCE [LARGE SCALE GENOMIC DNA]</scope>
</reference>
<keyword evidence="4" id="KW-0547">Nucleotide-binding</keyword>
<dbReference type="InterPro" id="IPR003395">
    <property type="entry name" value="RecF/RecN/SMC_N"/>
</dbReference>
<comment type="function">
    <text evidence="1 9">May be involved in recombinational repair of damaged DNA.</text>
</comment>
<dbReference type="PANTHER" id="PTHR11059:SF0">
    <property type="entry name" value="DNA REPAIR PROTEIN RECN"/>
    <property type="match status" value="1"/>
</dbReference>
<dbReference type="Pfam" id="PF02463">
    <property type="entry name" value="SMC_N"/>
    <property type="match status" value="1"/>
</dbReference>
<dbReference type="GO" id="GO:0006310">
    <property type="term" value="P:DNA recombination"/>
    <property type="evidence" value="ECO:0007669"/>
    <property type="project" value="InterPro"/>
</dbReference>
<dbReference type="SUPFAM" id="SSF52540">
    <property type="entry name" value="P-loop containing nucleoside triphosphate hydrolases"/>
    <property type="match status" value="1"/>
</dbReference>
<dbReference type="GO" id="GO:0006281">
    <property type="term" value="P:DNA repair"/>
    <property type="evidence" value="ECO:0007669"/>
    <property type="project" value="UniProtKB-KW"/>
</dbReference>
<dbReference type="Proteomes" id="UP000192611">
    <property type="component" value="Unassembled WGS sequence"/>
</dbReference>
<evidence type="ECO:0000256" key="7">
    <source>
        <dbReference type="ARBA" id="ARBA00023204"/>
    </source>
</evidence>
<evidence type="ECO:0000313" key="13">
    <source>
        <dbReference type="Proteomes" id="UP000192611"/>
    </source>
</evidence>
<dbReference type="EMBL" id="NATQ01000058">
    <property type="protein sequence ID" value="OQX90398.1"/>
    <property type="molecule type" value="Genomic_DNA"/>
</dbReference>
<accession>A0A1W9S0M3</accession>
<dbReference type="GO" id="GO:0009432">
    <property type="term" value="P:SOS response"/>
    <property type="evidence" value="ECO:0007669"/>
    <property type="project" value="TreeGrafter"/>
</dbReference>
<evidence type="ECO:0000256" key="9">
    <source>
        <dbReference type="PIRNR" id="PIRNR003128"/>
    </source>
</evidence>
<evidence type="ECO:0000256" key="10">
    <source>
        <dbReference type="SAM" id="Coils"/>
    </source>
</evidence>
<keyword evidence="6" id="KW-0067">ATP-binding</keyword>
<keyword evidence="7 9" id="KW-0234">DNA repair</keyword>
<feature type="domain" description="RecF/RecN/SMC N-terminal" evidence="11">
    <location>
        <begin position="2"/>
        <end position="500"/>
    </location>
</feature>
<comment type="similarity">
    <text evidence="2 9">Belongs to the RecN family.</text>
</comment>
<organism evidence="12 13">
    <name type="scientific">Candidatus Coatesbacteria bacterium 4484_99</name>
    <dbReference type="NCBI Taxonomy" id="1970774"/>
    <lineage>
        <taxon>Bacteria</taxon>
        <taxon>Candidatus Coatesiibacteriota</taxon>
    </lineage>
</organism>
<evidence type="ECO:0000256" key="6">
    <source>
        <dbReference type="ARBA" id="ARBA00022840"/>
    </source>
</evidence>
<sequence>MISRLSVRNYALIDEIEIEFGRGFTVLTGETGAGKSIIIDALSLVLGDRAYSNMIREGFDFAHVEATFTNDGEEIVVKREVARDGRNRIFINGERSTVKALREKISNLVDIHGQHEHQRLLNPSSHLEFLDSFAGLKDMVKIYRDKYREFRAVKNRIETIIEDEAERERRKDLLEFQIEEIERADLKDGEDETLEDERTFLRSGEKIAQLAKEVKSLLSEEGGLEDNIGRLNAIMEEMSRLDATVSETSSQSTEALYILKDIEGFINEYIASLDFNPQRLEEVEGRLAQISLLKRKYGGTIEDILTYLSKAKEELYNLETYSETRENLEEKLKTLQDELKRIAFDISKSRKEAAKILEEQVEGELKELGMDGVEFVVSIEYNEGDDAVIDDTGVGFTSSGVDKVSFLISTNPGESPKPMVMVASGGELARVMLALRSILADADETPTLIFDEVDVGLGGRSASQVATRLRRLGGMRQVITISHLPQIAAYSHNHLKVEKKMKGGRAITTVKKISKMEKVGEIARMLSGEESVSKEAMENARRMIENAVSSDKGQ</sequence>
<dbReference type="PANTHER" id="PTHR11059">
    <property type="entry name" value="DNA REPAIR PROTEIN RECN"/>
    <property type="match status" value="1"/>
</dbReference>
<dbReference type="InterPro" id="IPR004604">
    <property type="entry name" value="DNA_recomb/repair_RecN"/>
</dbReference>
<dbReference type="FunFam" id="3.40.50.300:FF:000356">
    <property type="entry name" value="DNA repair protein RecN"/>
    <property type="match status" value="1"/>
</dbReference>
<dbReference type="PIRSF" id="PIRSF003128">
    <property type="entry name" value="RecN"/>
    <property type="match status" value="1"/>
</dbReference>
<dbReference type="CDD" id="cd03241">
    <property type="entry name" value="ABC_RecN"/>
    <property type="match status" value="2"/>
</dbReference>
<gene>
    <name evidence="12" type="ORF">B6D57_03340</name>
</gene>
<proteinExistence type="inferred from homology"/>
<comment type="caution">
    <text evidence="12">The sequence shown here is derived from an EMBL/GenBank/DDBJ whole genome shotgun (WGS) entry which is preliminary data.</text>
</comment>
<evidence type="ECO:0000256" key="3">
    <source>
        <dbReference type="ARBA" id="ARBA00021315"/>
    </source>
</evidence>
<dbReference type="GO" id="GO:0043590">
    <property type="term" value="C:bacterial nucleoid"/>
    <property type="evidence" value="ECO:0007669"/>
    <property type="project" value="TreeGrafter"/>
</dbReference>
<evidence type="ECO:0000256" key="2">
    <source>
        <dbReference type="ARBA" id="ARBA00009441"/>
    </source>
</evidence>
<protein>
    <recommendedName>
        <fullName evidence="3 9">DNA repair protein RecN</fullName>
    </recommendedName>
    <alternativeName>
        <fullName evidence="8 9">Recombination protein N</fullName>
    </alternativeName>
</protein>
<evidence type="ECO:0000256" key="1">
    <source>
        <dbReference type="ARBA" id="ARBA00003618"/>
    </source>
</evidence>
<dbReference type="GO" id="GO:0005524">
    <property type="term" value="F:ATP binding"/>
    <property type="evidence" value="ECO:0007669"/>
    <property type="project" value="UniProtKB-KW"/>
</dbReference>
<evidence type="ECO:0000256" key="5">
    <source>
        <dbReference type="ARBA" id="ARBA00022763"/>
    </source>
</evidence>
<name>A0A1W9S0M3_9BACT</name>
<evidence type="ECO:0000256" key="4">
    <source>
        <dbReference type="ARBA" id="ARBA00022741"/>
    </source>
</evidence>